<feature type="transmembrane region" description="Helical" evidence="5">
    <location>
        <begin position="21"/>
        <end position="45"/>
    </location>
</feature>
<protein>
    <submittedName>
        <fullName evidence="7">Solute carrier family 22 member 3</fullName>
    </submittedName>
</protein>
<accession>A0A1W0WIW1</accession>
<dbReference type="OrthoDB" id="2261376at2759"/>
<evidence type="ECO:0000256" key="3">
    <source>
        <dbReference type="ARBA" id="ARBA00022989"/>
    </source>
</evidence>
<comment type="caution">
    <text evidence="7">The sequence shown here is derived from an EMBL/GenBank/DDBJ whole genome shotgun (WGS) entry which is preliminary data.</text>
</comment>
<evidence type="ECO:0000256" key="4">
    <source>
        <dbReference type="ARBA" id="ARBA00023136"/>
    </source>
</evidence>
<feature type="transmembrane region" description="Helical" evidence="5">
    <location>
        <begin position="145"/>
        <end position="166"/>
    </location>
</feature>
<keyword evidence="3 5" id="KW-1133">Transmembrane helix</keyword>
<dbReference type="Pfam" id="PF00083">
    <property type="entry name" value="Sugar_tr"/>
    <property type="match status" value="1"/>
</dbReference>
<feature type="transmembrane region" description="Helical" evidence="5">
    <location>
        <begin position="264"/>
        <end position="282"/>
    </location>
</feature>
<feature type="transmembrane region" description="Helical" evidence="5">
    <location>
        <begin position="178"/>
        <end position="197"/>
    </location>
</feature>
<organism evidence="7 8">
    <name type="scientific">Hypsibius exemplaris</name>
    <name type="common">Freshwater tardigrade</name>
    <dbReference type="NCBI Taxonomy" id="2072580"/>
    <lineage>
        <taxon>Eukaryota</taxon>
        <taxon>Metazoa</taxon>
        <taxon>Ecdysozoa</taxon>
        <taxon>Tardigrada</taxon>
        <taxon>Eutardigrada</taxon>
        <taxon>Parachela</taxon>
        <taxon>Hypsibioidea</taxon>
        <taxon>Hypsibiidae</taxon>
        <taxon>Hypsibius</taxon>
    </lineage>
</organism>
<dbReference type="Proteomes" id="UP000192578">
    <property type="component" value="Unassembled WGS sequence"/>
</dbReference>
<feature type="transmembrane region" description="Helical" evidence="5">
    <location>
        <begin position="505"/>
        <end position="524"/>
    </location>
</feature>
<feature type="transmembrane region" description="Helical" evidence="5">
    <location>
        <begin position="235"/>
        <end position="258"/>
    </location>
</feature>
<dbReference type="InterPro" id="IPR036259">
    <property type="entry name" value="MFS_trans_sf"/>
</dbReference>
<comment type="subcellular location">
    <subcellularLocation>
        <location evidence="1">Membrane</location>
        <topology evidence="1">Multi-pass membrane protein</topology>
    </subcellularLocation>
</comment>
<feature type="transmembrane region" description="Helical" evidence="5">
    <location>
        <begin position="412"/>
        <end position="434"/>
    </location>
</feature>
<evidence type="ECO:0000256" key="2">
    <source>
        <dbReference type="ARBA" id="ARBA00022692"/>
    </source>
</evidence>
<evidence type="ECO:0000256" key="5">
    <source>
        <dbReference type="SAM" id="Phobius"/>
    </source>
</evidence>
<dbReference type="PANTHER" id="PTHR24064">
    <property type="entry name" value="SOLUTE CARRIER FAMILY 22 MEMBER"/>
    <property type="match status" value="1"/>
</dbReference>
<keyword evidence="4 5" id="KW-0472">Membrane</keyword>
<name>A0A1W0WIW1_HYPEX</name>
<dbReference type="GO" id="GO:0016020">
    <property type="term" value="C:membrane"/>
    <property type="evidence" value="ECO:0007669"/>
    <property type="project" value="UniProtKB-SubCell"/>
</dbReference>
<evidence type="ECO:0000256" key="1">
    <source>
        <dbReference type="ARBA" id="ARBA00004141"/>
    </source>
</evidence>
<feature type="domain" description="Major facilitator superfamily (MFS) profile" evidence="6">
    <location>
        <begin position="99"/>
        <end position="529"/>
    </location>
</feature>
<reference evidence="8" key="1">
    <citation type="submission" date="2017-01" db="EMBL/GenBank/DDBJ databases">
        <title>Comparative genomics of anhydrobiosis in the tardigrade Hypsibius dujardini.</title>
        <authorList>
            <person name="Yoshida Y."/>
            <person name="Koutsovoulos G."/>
            <person name="Laetsch D."/>
            <person name="Stevens L."/>
            <person name="Kumar S."/>
            <person name="Horikawa D."/>
            <person name="Ishino K."/>
            <person name="Komine S."/>
            <person name="Tomita M."/>
            <person name="Blaxter M."/>
            <person name="Arakawa K."/>
        </authorList>
    </citation>
    <scope>NUCLEOTIDE SEQUENCE [LARGE SCALE GENOMIC DNA]</scope>
    <source>
        <strain evidence="8">Z151</strain>
    </source>
</reference>
<sequence length="554" mass="61741">MARKDVDTLLGYLGHPGRYQIMVFFLLMWQYFPMCFNCLAMIMLAGKPLGAHCASPRTVSVYDPLRNSTEVVFSCDPGLDFRPNDSIAKCSKYGVVRRNWTAAGDGSYSNRPPETCLSCHELEYEFDYPSETTIISEFNLICEDYWQVGLATTLNFLGMLVGGPLFGFASDKYGRKPALLAASGFTFLVGFGVTFAPNYTTFLIFRFLIGLGIQGASLCAFTLMVETFPKQYREFAGVGAQLFWAGGVILLGGFGYVLPNWRHLQLLISLSVVVSLAYVCFVKESLRWLYINQRFNEAADVTHYMLHFNRKKHTKKIADCADYLALWYQKEHEDEEKSANSFVNLFTSPQLRRRVLGMSYIWFTASIWYYAISFAITDFIGSKYINLAVAGVIDFLITVACMYIVKRFGCRLPMFYCLVMGGVLAIVAGCLPATNLGFKIARTVLGQLSRGMAHAVFNMMFPYASDLLPTAVRANGLGLCSAALRFGGVLAPQLDLLGTYVSKEVPFVVCGLMGLLAALVTFVLPETRGVPLPETVDDLHTQSKRRSHAALEMR</sequence>
<evidence type="ECO:0000313" key="8">
    <source>
        <dbReference type="Proteomes" id="UP000192578"/>
    </source>
</evidence>
<proteinExistence type="predicted"/>
<dbReference type="Gene3D" id="1.20.1250.20">
    <property type="entry name" value="MFS general substrate transporter like domains"/>
    <property type="match status" value="1"/>
</dbReference>
<feature type="transmembrane region" description="Helical" evidence="5">
    <location>
        <begin position="384"/>
        <end position="405"/>
    </location>
</feature>
<keyword evidence="8" id="KW-1185">Reference proteome</keyword>
<dbReference type="InterPro" id="IPR020846">
    <property type="entry name" value="MFS_dom"/>
</dbReference>
<feature type="transmembrane region" description="Helical" evidence="5">
    <location>
        <begin position="355"/>
        <end position="372"/>
    </location>
</feature>
<feature type="transmembrane region" description="Helical" evidence="5">
    <location>
        <begin position="203"/>
        <end position="223"/>
    </location>
</feature>
<dbReference type="AlphaFoldDB" id="A0A1W0WIW1"/>
<dbReference type="InterPro" id="IPR005828">
    <property type="entry name" value="MFS_sugar_transport-like"/>
</dbReference>
<dbReference type="CDD" id="cd17317">
    <property type="entry name" value="MFS_SLC22"/>
    <property type="match status" value="1"/>
</dbReference>
<dbReference type="SUPFAM" id="SSF103473">
    <property type="entry name" value="MFS general substrate transporter"/>
    <property type="match status" value="1"/>
</dbReference>
<dbReference type="GO" id="GO:0022857">
    <property type="term" value="F:transmembrane transporter activity"/>
    <property type="evidence" value="ECO:0007669"/>
    <property type="project" value="InterPro"/>
</dbReference>
<evidence type="ECO:0000313" key="7">
    <source>
        <dbReference type="EMBL" id="OQV15161.1"/>
    </source>
</evidence>
<gene>
    <name evidence="7" type="ORF">BV898_10675</name>
</gene>
<dbReference type="PROSITE" id="PS50850">
    <property type="entry name" value="MFS"/>
    <property type="match status" value="1"/>
</dbReference>
<keyword evidence="2 5" id="KW-0812">Transmembrane</keyword>
<dbReference type="EMBL" id="MTYJ01000093">
    <property type="protein sequence ID" value="OQV15161.1"/>
    <property type="molecule type" value="Genomic_DNA"/>
</dbReference>
<evidence type="ECO:0000259" key="6">
    <source>
        <dbReference type="PROSITE" id="PS50850"/>
    </source>
</evidence>